<dbReference type="GO" id="GO:0005506">
    <property type="term" value="F:iron ion binding"/>
    <property type="evidence" value="ECO:0007669"/>
    <property type="project" value="InterPro"/>
</dbReference>
<dbReference type="EMBL" id="CAJNNV010004234">
    <property type="protein sequence ID" value="CAE8590371.1"/>
    <property type="molecule type" value="Genomic_DNA"/>
</dbReference>
<organism evidence="4 5">
    <name type="scientific">Polarella glacialis</name>
    <name type="common">Dinoflagellate</name>
    <dbReference type="NCBI Taxonomy" id="89957"/>
    <lineage>
        <taxon>Eukaryota</taxon>
        <taxon>Sar</taxon>
        <taxon>Alveolata</taxon>
        <taxon>Dinophyceae</taxon>
        <taxon>Suessiales</taxon>
        <taxon>Suessiaceae</taxon>
        <taxon>Polarella</taxon>
    </lineage>
</organism>
<dbReference type="Proteomes" id="UP000654075">
    <property type="component" value="Unassembled WGS sequence"/>
</dbReference>
<dbReference type="PANTHER" id="PTHR11178">
    <property type="entry name" value="IRON-SULFUR CLUSTER SCAFFOLD PROTEIN NFU-RELATED"/>
    <property type="match status" value="1"/>
</dbReference>
<dbReference type="SUPFAM" id="SSF117916">
    <property type="entry name" value="Fe-S cluster assembly (FSCA) domain-like"/>
    <property type="match status" value="1"/>
</dbReference>
<reference evidence="4" key="1">
    <citation type="submission" date="2021-02" db="EMBL/GenBank/DDBJ databases">
        <authorList>
            <person name="Dougan E. K."/>
            <person name="Rhodes N."/>
            <person name="Thang M."/>
            <person name="Chan C."/>
        </authorList>
    </citation>
    <scope>NUCLEOTIDE SEQUENCE</scope>
</reference>
<dbReference type="Gene3D" id="3.30.300.130">
    <property type="entry name" value="Fe-S cluster assembly (FSCA)"/>
    <property type="match status" value="1"/>
</dbReference>
<evidence type="ECO:0000259" key="3">
    <source>
        <dbReference type="Pfam" id="PF01106"/>
    </source>
</evidence>
<proteinExistence type="inferred from homology"/>
<accession>A0A813DV13</accession>
<dbReference type="GO" id="GO:0005739">
    <property type="term" value="C:mitochondrion"/>
    <property type="evidence" value="ECO:0007669"/>
    <property type="project" value="TreeGrafter"/>
</dbReference>
<protein>
    <recommendedName>
        <fullName evidence="3">NIF system FeS cluster assembly NifU C-terminal domain-containing protein</fullName>
    </recommendedName>
</protein>
<dbReference type="PANTHER" id="PTHR11178:SF15">
    <property type="entry name" value="NIFU-LIKE PROTEIN 1, CHLOROPLASTIC"/>
    <property type="match status" value="1"/>
</dbReference>
<dbReference type="GO" id="GO:0016226">
    <property type="term" value="P:iron-sulfur cluster assembly"/>
    <property type="evidence" value="ECO:0007669"/>
    <property type="project" value="InterPro"/>
</dbReference>
<comment type="caution">
    <text evidence="4">The sequence shown here is derived from an EMBL/GenBank/DDBJ whole genome shotgun (WGS) entry which is preliminary data.</text>
</comment>
<comment type="similarity">
    <text evidence="1">Belongs to the NifU family.</text>
</comment>
<name>A0A813DV13_POLGL</name>
<evidence type="ECO:0000313" key="5">
    <source>
        <dbReference type="Proteomes" id="UP000654075"/>
    </source>
</evidence>
<feature type="domain" description="NIF system FeS cluster assembly NifU C-terminal" evidence="3">
    <location>
        <begin position="359"/>
        <end position="421"/>
    </location>
</feature>
<evidence type="ECO:0000256" key="2">
    <source>
        <dbReference type="SAM" id="MobiDB-lite"/>
    </source>
</evidence>
<evidence type="ECO:0000256" key="1">
    <source>
        <dbReference type="ARBA" id="ARBA00006420"/>
    </source>
</evidence>
<dbReference type="InterPro" id="IPR034904">
    <property type="entry name" value="FSCA_dom_sf"/>
</dbReference>
<keyword evidence="5" id="KW-1185">Reference proteome</keyword>
<dbReference type="OMA" id="HGFLYGE"/>
<dbReference type="GO" id="GO:0051536">
    <property type="term" value="F:iron-sulfur cluster binding"/>
    <property type="evidence" value="ECO:0007669"/>
    <property type="project" value="InterPro"/>
</dbReference>
<dbReference type="InterPro" id="IPR001075">
    <property type="entry name" value="NIF_FeS_clus_asmbl_NifU_C"/>
</dbReference>
<feature type="region of interest" description="Disordered" evidence="2">
    <location>
        <begin position="314"/>
        <end position="346"/>
    </location>
</feature>
<sequence>MARLPKRPSTRPGRGRSALIATFVTAAGLAASSLVVHAGFAVRSSLPLAVSHGGRCPERHRRTSLRAGMVTDDAVPEGHVGLHGMLYGAGAGGAVAVHGGTEAAALVAVQEAASKRWPGCLDGSELLALPQWLEAVAAAAVPGEAPQAAVGLFAVYASDEPSAAPRIVGYSRRVQDDLVQVSSGTGGLEPAEVGFVRVQLLGSEPRMWTRARLAELRDTWLRDTLLLADRGGASTEAVEVWPREAAARGAGLETVVSHTEREAFEERKWKMQLAMGTNLADGVQGEAESAAERRLKFLKAVEGDDWSEVINEQTSHTTAEDADVSPPTVQISSPFGGGRGGQASSAASAVSKELTVQNVEAILLPLRPMLQADDGDVEVLGVNVERGAVMLGLVGACTTCPAAGTTMEDGLEKALLDHFGKEVVREVVRVDHGAALTSESAVRDSVEAHLGSLRTALHRDGADAVLRPVSASSGERQPIEVEVSGMDMHAQLVKSSLTYRFPELVGRLQVRSVSLPVSSA</sequence>
<gene>
    <name evidence="4" type="ORF">PGLA1383_LOCUS9106</name>
</gene>
<dbReference type="OrthoDB" id="565552at2759"/>
<dbReference type="Pfam" id="PF01106">
    <property type="entry name" value="NifU"/>
    <property type="match status" value="1"/>
</dbReference>
<dbReference type="AlphaFoldDB" id="A0A813DV13"/>
<evidence type="ECO:0000313" key="4">
    <source>
        <dbReference type="EMBL" id="CAE8590371.1"/>
    </source>
</evidence>